<name>A0A6A6GBU2_9PEZI</name>
<dbReference type="InterPro" id="IPR045861">
    <property type="entry name" value="CorA_cytoplasmic_dom"/>
</dbReference>
<keyword evidence="4" id="KW-1185">Reference proteome</keyword>
<protein>
    <recommendedName>
        <fullName evidence="5">ADP-ribosylation factor</fullName>
    </recommendedName>
</protein>
<dbReference type="Proteomes" id="UP000799538">
    <property type="component" value="Unassembled WGS sequence"/>
</dbReference>
<dbReference type="GO" id="GO:0015087">
    <property type="term" value="F:cobalt ion transmembrane transporter activity"/>
    <property type="evidence" value="ECO:0007669"/>
    <property type="project" value="TreeGrafter"/>
</dbReference>
<dbReference type="EMBL" id="ML992507">
    <property type="protein sequence ID" value="KAF2223185.1"/>
    <property type="molecule type" value="Genomic_DNA"/>
</dbReference>
<reference evidence="4" key="1">
    <citation type="journal article" date="2020" name="Stud. Mycol.">
        <title>101 Dothideomycetes genomes: A test case for predicting lifestyles and emergence of pathogens.</title>
        <authorList>
            <person name="Haridas S."/>
            <person name="Albert R."/>
            <person name="Binder M."/>
            <person name="Bloem J."/>
            <person name="LaButti K."/>
            <person name="Salamov A."/>
            <person name="Andreopoulos B."/>
            <person name="Baker S."/>
            <person name="Barry K."/>
            <person name="Bills G."/>
            <person name="Bluhm B."/>
            <person name="Cannon C."/>
            <person name="Castanera R."/>
            <person name="Culley D."/>
            <person name="Daum C."/>
            <person name="Ezra D."/>
            <person name="Gonzalez J."/>
            <person name="Henrissat B."/>
            <person name="Kuo A."/>
            <person name="Liang C."/>
            <person name="Lipzen A."/>
            <person name="Lutzoni F."/>
            <person name="Magnuson J."/>
            <person name="Mondo S."/>
            <person name="Nolan M."/>
            <person name="Ohm R."/>
            <person name="Pangilinan J."/>
            <person name="Park H.-J."/>
            <person name="Ramirez L."/>
            <person name="Alfaro M."/>
            <person name="Sun H."/>
            <person name="Tritt A."/>
            <person name="Yoshinaga Y."/>
            <person name="Zwiers L.-H."/>
            <person name="Turgeon B."/>
            <person name="Goodwin S."/>
            <person name="Spatafora J."/>
            <person name="Crous P."/>
            <person name="Grigoriev I."/>
        </authorList>
    </citation>
    <scope>NUCLEOTIDE SEQUENCE [LARGE SCALE GENOMIC DNA]</scope>
    <source>
        <strain evidence="4">CECT 20119</strain>
    </source>
</reference>
<dbReference type="GO" id="GO:0015095">
    <property type="term" value="F:magnesium ion transmembrane transporter activity"/>
    <property type="evidence" value="ECO:0007669"/>
    <property type="project" value="TreeGrafter"/>
</dbReference>
<keyword evidence="2" id="KW-1133">Transmembrane helix</keyword>
<feature type="transmembrane region" description="Helical" evidence="2">
    <location>
        <begin position="496"/>
        <end position="519"/>
    </location>
</feature>
<evidence type="ECO:0000256" key="2">
    <source>
        <dbReference type="SAM" id="Phobius"/>
    </source>
</evidence>
<dbReference type="GO" id="GO:0005886">
    <property type="term" value="C:plasma membrane"/>
    <property type="evidence" value="ECO:0007669"/>
    <property type="project" value="UniProtKB-SubCell"/>
</dbReference>
<dbReference type="GO" id="GO:0000287">
    <property type="term" value="F:magnesium ion binding"/>
    <property type="evidence" value="ECO:0007669"/>
    <property type="project" value="TreeGrafter"/>
</dbReference>
<evidence type="ECO:0000313" key="3">
    <source>
        <dbReference type="EMBL" id="KAF2223185.1"/>
    </source>
</evidence>
<dbReference type="PANTHER" id="PTHR46494:SF1">
    <property type="entry name" value="CORA FAMILY METAL ION TRANSPORTER (EUROFUNG)"/>
    <property type="match status" value="1"/>
</dbReference>
<evidence type="ECO:0000256" key="1">
    <source>
        <dbReference type="ARBA" id="ARBA00004651"/>
    </source>
</evidence>
<dbReference type="SUPFAM" id="SSF143865">
    <property type="entry name" value="CorA soluble domain-like"/>
    <property type="match status" value="1"/>
</dbReference>
<evidence type="ECO:0000313" key="4">
    <source>
        <dbReference type="Proteomes" id="UP000799538"/>
    </source>
</evidence>
<evidence type="ECO:0008006" key="5">
    <source>
        <dbReference type="Google" id="ProtNLM"/>
    </source>
</evidence>
<proteinExistence type="predicted"/>
<dbReference type="PANTHER" id="PTHR46494">
    <property type="entry name" value="CORA FAMILY METAL ION TRANSPORTER (EUROFUNG)"/>
    <property type="match status" value="1"/>
</dbReference>
<keyword evidence="2" id="KW-0812">Transmembrane</keyword>
<accession>A0A6A6GBU2</accession>
<organism evidence="3 4">
    <name type="scientific">Elsinoe ampelina</name>
    <dbReference type="NCBI Taxonomy" id="302913"/>
    <lineage>
        <taxon>Eukaryota</taxon>
        <taxon>Fungi</taxon>
        <taxon>Dikarya</taxon>
        <taxon>Ascomycota</taxon>
        <taxon>Pezizomycotina</taxon>
        <taxon>Dothideomycetes</taxon>
        <taxon>Dothideomycetidae</taxon>
        <taxon>Myriangiales</taxon>
        <taxon>Elsinoaceae</taxon>
        <taxon>Elsinoe</taxon>
    </lineage>
</organism>
<feature type="transmembrane region" description="Helical" evidence="2">
    <location>
        <begin position="531"/>
        <end position="552"/>
    </location>
</feature>
<dbReference type="AlphaFoldDB" id="A0A6A6GBU2"/>
<gene>
    <name evidence="3" type="ORF">BDZ85DRAFT_319454</name>
</gene>
<dbReference type="OrthoDB" id="5430812at2759"/>
<dbReference type="GO" id="GO:0050897">
    <property type="term" value="F:cobalt ion binding"/>
    <property type="evidence" value="ECO:0007669"/>
    <property type="project" value="TreeGrafter"/>
</dbReference>
<sequence length="579" mass="65646">MSGPGVFRADSTLQNDYETFYKNCSSTELDENRFCDIDDAEGLQHALQNITGCTNRNFVLDFNDRNAWMGLDLTVDTIMDLVKAGGWPGQPSTRWIDISFPARQKKLLSRLAQHYDFAPRILAMMSSEPVARDGSHDKSSQFESMVDHAMGESTHSSDLEKGYSISNISAASSSNPARTGNLYELLEEVWHYTTFDQGRNYICVGYNSIYPTGATPIPYSKLGLESSSPLPHCVRIWTWLILCHDRTVITVNESLFPHTSGSPSPREKAILLRTKQNLINVFRSLSKADDPSSAPITLLPIRKRLSREEEASSDTSREAPGLLFYYLFENWYNSYGLVTRRDSRYGKELQNIRAEMFESPQLSQVDRLDQVGNELGVLKRHYKSYIRIIDRITEHNTLCETDTIGSSQITTRMVEESWDGQSRRNAHQANMEPTSLLGVRPGPAAHVRFERLKDMISLYALSEVKDYLAKKDNFVQMNFQLIAIKESRDVERLTRVSLFIAKATMLLLPISLLTAYFGTNIENQSFTLTSYWASFAGIFVVSYIALIGFGIASGTMESWSFLSPVRRMVQRTRHKTHDA</sequence>
<comment type="subcellular location">
    <subcellularLocation>
        <location evidence="1">Cell membrane</location>
        <topology evidence="1">Multi-pass membrane protein</topology>
    </subcellularLocation>
</comment>
<keyword evidence="2" id="KW-0472">Membrane</keyword>